<proteinExistence type="inferred from homology"/>
<dbReference type="STRING" id="1449983.GCA_000647835_01096"/>
<keyword evidence="6" id="KW-1185">Reference proteome</keyword>
<dbReference type="Proteomes" id="UP000326951">
    <property type="component" value="Chromosome"/>
</dbReference>
<dbReference type="RefSeq" id="WP_028975595.1">
    <property type="nucleotide sequence ID" value="NZ_AP021853.1"/>
</dbReference>
<dbReference type="InterPro" id="IPR002347">
    <property type="entry name" value="SDR_fam"/>
</dbReference>
<accession>A0A410D8W8</accession>
<dbReference type="Gene3D" id="3.40.50.720">
    <property type="entry name" value="NAD(P)-binding Rossmann-like Domain"/>
    <property type="match status" value="1"/>
</dbReference>
<comment type="similarity">
    <text evidence="1">Belongs to the short-chain dehydrogenases/reductases (SDR) family.</text>
</comment>
<evidence type="ECO:0000256" key="1">
    <source>
        <dbReference type="ARBA" id="ARBA00006484"/>
    </source>
</evidence>
<reference evidence="5 6" key="1">
    <citation type="submission" date="2018-01" db="EMBL/GenBank/DDBJ databases">
        <title>Complete genome sequencing of Sporolactobacillus terrae DLG3.</title>
        <authorList>
            <person name="Nam Y.-D."/>
            <person name="Kang J."/>
            <person name="Chung W.-H."/>
        </authorList>
    </citation>
    <scope>NUCLEOTIDE SEQUENCE [LARGE SCALE GENOMIC DNA]</scope>
    <source>
        <strain evidence="5 6">DLG3</strain>
    </source>
</reference>
<reference evidence="4 7" key="2">
    <citation type="submission" date="2019-09" db="EMBL/GenBank/DDBJ databases">
        <title>Complete genome sequence of Sporolactobacillus terrae 70-3.</title>
        <authorList>
            <person name="Tanaka N."/>
            <person name="Shiwa Y."/>
            <person name="Fujita N."/>
            <person name="Tanasupawat S."/>
        </authorList>
    </citation>
    <scope>NUCLEOTIDE SEQUENCE [LARGE SCALE GENOMIC DNA]</scope>
    <source>
        <strain evidence="4 7">70-3</strain>
    </source>
</reference>
<sequence>MVDTVVHDPTKEYTSSTYPKQEQPAPGLQSRMTPIPNCGEQTYKGSGKLTGRKALITGGDSGIARAAAIAYAREGADVAISYLPYEQPDADEVKTLIENAGQKAVLIPGDLTNEGFCQQMIDQTVKALDGLDILVLSAGMQQAYESISDIPSNILIKHFETNVFSMYWIVKAALKHLPNGASIITTSSVEAYNPSPDLLAYSPTKSAIVAFTKGLAKQLIHQGIRVNSVAPGPIWTPLQIAGGQLQKNIAKFGQDTIYKRAGQPAELAAAYVLLASAESSYVTGQVYGVTGGIPIA</sequence>
<dbReference type="SUPFAM" id="SSF51735">
    <property type="entry name" value="NAD(P)-binding Rossmann-fold domains"/>
    <property type="match status" value="1"/>
</dbReference>
<name>A0A410D8W8_9BACL</name>
<evidence type="ECO:0000256" key="2">
    <source>
        <dbReference type="ARBA" id="ARBA00023002"/>
    </source>
</evidence>
<organism evidence="4 7">
    <name type="scientific">Sporolactobacillus terrae</name>
    <dbReference type="NCBI Taxonomy" id="269673"/>
    <lineage>
        <taxon>Bacteria</taxon>
        <taxon>Bacillati</taxon>
        <taxon>Bacillota</taxon>
        <taxon>Bacilli</taxon>
        <taxon>Bacillales</taxon>
        <taxon>Sporolactobacillaceae</taxon>
        <taxon>Sporolactobacillus</taxon>
    </lineage>
</organism>
<dbReference type="PRINTS" id="PR00081">
    <property type="entry name" value="GDHRDH"/>
</dbReference>
<protein>
    <submittedName>
        <fullName evidence="5">NAD(P)-dependent dehydrogenase</fullName>
    </submittedName>
    <submittedName>
        <fullName evidence="4">Putative oxidoreductase YhxD</fullName>
    </submittedName>
</protein>
<feature type="compositionally biased region" description="Basic and acidic residues" evidence="3">
    <location>
        <begin position="1"/>
        <end position="11"/>
    </location>
</feature>
<dbReference type="EMBL" id="CP025688">
    <property type="protein sequence ID" value="QAA22571.1"/>
    <property type="molecule type" value="Genomic_DNA"/>
</dbReference>
<evidence type="ECO:0000313" key="6">
    <source>
        <dbReference type="Proteomes" id="UP000285882"/>
    </source>
</evidence>
<dbReference type="Pfam" id="PF13561">
    <property type="entry name" value="adh_short_C2"/>
    <property type="match status" value="1"/>
</dbReference>
<evidence type="ECO:0000313" key="5">
    <source>
        <dbReference type="EMBL" id="QAA22571.1"/>
    </source>
</evidence>
<evidence type="ECO:0000313" key="7">
    <source>
        <dbReference type="Proteomes" id="UP000326951"/>
    </source>
</evidence>
<dbReference type="PANTHER" id="PTHR48107:SF16">
    <property type="entry name" value="NADPH-DEPENDENT ALDEHYDE REDUCTASE 1, CHLOROPLASTIC"/>
    <property type="match status" value="1"/>
</dbReference>
<keyword evidence="2" id="KW-0560">Oxidoreductase</keyword>
<dbReference type="FunFam" id="3.40.50.720:FF:000097">
    <property type="entry name" value="SDR family oxidoreductase"/>
    <property type="match status" value="1"/>
</dbReference>
<dbReference type="PRINTS" id="PR00080">
    <property type="entry name" value="SDRFAMILY"/>
</dbReference>
<dbReference type="InterPro" id="IPR036291">
    <property type="entry name" value="NAD(P)-bd_dom_sf"/>
</dbReference>
<evidence type="ECO:0000313" key="4">
    <source>
        <dbReference type="EMBL" id="BBN98891.1"/>
    </source>
</evidence>
<dbReference type="GO" id="GO:0016614">
    <property type="term" value="F:oxidoreductase activity, acting on CH-OH group of donors"/>
    <property type="evidence" value="ECO:0007669"/>
    <property type="project" value="UniProtKB-ARBA"/>
</dbReference>
<dbReference type="EMBL" id="AP021853">
    <property type="protein sequence ID" value="BBN98891.1"/>
    <property type="molecule type" value="Genomic_DNA"/>
</dbReference>
<gene>
    <name evidence="4" type="primary">yhxD</name>
    <name evidence="5" type="ORF">C0674_07990</name>
    <name evidence="4" type="ORF">St703_15960</name>
</gene>
<evidence type="ECO:0000256" key="3">
    <source>
        <dbReference type="SAM" id="MobiDB-lite"/>
    </source>
</evidence>
<dbReference type="PANTHER" id="PTHR48107">
    <property type="entry name" value="NADPH-DEPENDENT ALDEHYDE REDUCTASE-LIKE PROTEIN, CHLOROPLASTIC-RELATED"/>
    <property type="match status" value="1"/>
</dbReference>
<dbReference type="Proteomes" id="UP000285882">
    <property type="component" value="Chromosome"/>
</dbReference>
<feature type="region of interest" description="Disordered" evidence="3">
    <location>
        <begin position="1"/>
        <end position="34"/>
    </location>
</feature>
<dbReference type="AlphaFoldDB" id="A0A410D8W8"/>